<proteinExistence type="predicted"/>
<reference evidence="2" key="1">
    <citation type="submission" date="2015-07" db="EMBL/GenBank/DDBJ databases">
        <title>MeaNS - Measles Nucleotide Surveillance Program.</title>
        <authorList>
            <person name="Tran T."/>
            <person name="Druce J."/>
        </authorList>
    </citation>
    <scope>NUCLEOTIDE SEQUENCE</scope>
    <source>
        <strain evidence="2">UCB-OBI-ISO-001</strain>
        <tissue evidence="2">Gonad</tissue>
    </source>
</reference>
<dbReference type="AlphaFoldDB" id="A0A0L8G2U2"/>
<sequence length="71" mass="8399">MYTIHIVHTYLDIYLTRHKHMNVEAYYTDIADSQTPHKLALPTRTFMDTETHTKRNSHSHTHTPQTAQTYS</sequence>
<accession>A0A0L8G2U2</accession>
<name>A0A0L8G2U2_OCTBM</name>
<dbReference type="EMBL" id="KQ424350">
    <property type="protein sequence ID" value="KOF71149.1"/>
    <property type="molecule type" value="Genomic_DNA"/>
</dbReference>
<evidence type="ECO:0000256" key="1">
    <source>
        <dbReference type="SAM" id="MobiDB-lite"/>
    </source>
</evidence>
<evidence type="ECO:0000313" key="2">
    <source>
        <dbReference type="EMBL" id="KOF71149.1"/>
    </source>
</evidence>
<organism evidence="2">
    <name type="scientific">Octopus bimaculoides</name>
    <name type="common">California two-spotted octopus</name>
    <dbReference type="NCBI Taxonomy" id="37653"/>
    <lineage>
        <taxon>Eukaryota</taxon>
        <taxon>Metazoa</taxon>
        <taxon>Spiralia</taxon>
        <taxon>Lophotrochozoa</taxon>
        <taxon>Mollusca</taxon>
        <taxon>Cephalopoda</taxon>
        <taxon>Coleoidea</taxon>
        <taxon>Octopodiformes</taxon>
        <taxon>Octopoda</taxon>
        <taxon>Incirrata</taxon>
        <taxon>Octopodidae</taxon>
        <taxon>Octopus</taxon>
    </lineage>
</organism>
<feature type="region of interest" description="Disordered" evidence="1">
    <location>
        <begin position="48"/>
        <end position="71"/>
    </location>
</feature>
<gene>
    <name evidence="2" type="ORF">OCBIM_22001534mg</name>
</gene>
<protein>
    <submittedName>
        <fullName evidence="2">Uncharacterized protein</fullName>
    </submittedName>
</protein>
<feature type="non-terminal residue" evidence="2">
    <location>
        <position position="71"/>
    </location>
</feature>
<feature type="compositionally biased region" description="Polar residues" evidence="1">
    <location>
        <begin position="62"/>
        <end position="71"/>
    </location>
</feature>